<dbReference type="Pfam" id="PF13880">
    <property type="entry name" value="Acetyltransf_13"/>
    <property type="match status" value="1"/>
</dbReference>
<feature type="region of interest" description="Disordered" evidence="1">
    <location>
        <begin position="164"/>
        <end position="235"/>
    </location>
</feature>
<dbReference type="EMBL" id="MCFN01000315">
    <property type="protein sequence ID" value="OXB60650.1"/>
    <property type="molecule type" value="Genomic_DNA"/>
</dbReference>
<feature type="domain" description="N-acetyltransferase ESCO acetyl-transferase" evidence="2">
    <location>
        <begin position="561"/>
        <end position="629"/>
    </location>
</feature>
<evidence type="ECO:0000313" key="3">
    <source>
        <dbReference type="EMBL" id="OXB60650.1"/>
    </source>
</evidence>
<dbReference type="InterPro" id="IPR028009">
    <property type="entry name" value="ESCO_Acetyltransf_dom"/>
</dbReference>
<reference evidence="3 4" key="1">
    <citation type="submission" date="2016-07" db="EMBL/GenBank/DDBJ databases">
        <title>Disparate Historic Effective Population Sizes Predicted by Modern Levels of Genome Diversity for the Scaled Quail (Callipepla squamata) and the Northern Bobwhite (Colinus virginianus): Inferences from First and Second Generation Draft Genome Assemblies for Sympatric New World Quail.</title>
        <authorList>
            <person name="Oldeschulte D.L."/>
            <person name="Halley Y.A."/>
            <person name="Bhattarai E.K."/>
            <person name="Brashear W.A."/>
            <person name="Hill J."/>
            <person name="Metz R.P."/>
            <person name="Johnson C.D."/>
            <person name="Rollins D."/>
            <person name="Peterson M.J."/>
            <person name="Bickhart D.M."/>
            <person name="Decker J.E."/>
            <person name="Seabury C.M."/>
        </authorList>
    </citation>
    <scope>NUCLEOTIDE SEQUENCE [LARGE SCALE GENOMIC DNA]</scope>
    <source>
        <strain evidence="3 4">Texas</strain>
        <tissue evidence="3">Leg muscle</tissue>
    </source>
</reference>
<protein>
    <recommendedName>
        <fullName evidence="2">N-acetyltransferase ESCO acetyl-transferase domain-containing protein</fullName>
    </recommendedName>
</protein>
<sequence length="636" mass="69338">MRSGRAAWRVNARGLEGAGSLAAAFETGFRCSGGDMAAVSSQKRSQSPAETASLAFETPLKRRMLGSAESLKKSRELWFPSQIKWSPGSSNKESSAVAVKPAPLRKLDVSPPQAASIPTAARGELSTELSPKPAASYQPIVPVQSFYSKEKRYLTLLERKQLAESSASEERGSYKNPLAASRTEKVNVNSRNRSSKPARPSASSKHGKTAPKALKKVKANVPPKKPSVGKENNNCLIKKKMDSPFRVLSMTVKPALRLQSGAAFFSSSKKSHSKKPPLDLKSLQGPPSSRSADANKNLEADGALRSTSVPQKEENENRENIPSRVNQERNTTHEGKTSVQQSGGSTVVTSHPSEAASHTESTDGGEMSSSTSCESDDCIPSSQSPHKGNKKASPSALVYPIFSAPPTSKKRALDELSSPFGSSPPAKMPQGVQKSKRARELSKHSNDQMIICWKKERVVAEFWDGKIVLILPDDPKYAVKKAEDVREIVDNELGFKQVALRCPTKTKTYLFVSNEKMIVGCLVAESIKQAFRVLSEPSTEQSRGQDSLQQQRAWRCSTVPEPAVCGVSRIWVFGPARRRGIARRLVDVARSTFMYGSYLSTEEIAFSDPTPDGKQFASKYCQTPTFLVYNFVYGSC</sequence>
<feature type="region of interest" description="Disordered" evidence="1">
    <location>
        <begin position="264"/>
        <end position="394"/>
    </location>
</feature>
<dbReference type="AlphaFoldDB" id="A0A226MZY7"/>
<feature type="compositionally biased region" description="Polar residues" evidence="1">
    <location>
        <begin position="285"/>
        <end position="294"/>
    </location>
</feature>
<feature type="compositionally biased region" description="Basic and acidic residues" evidence="1">
    <location>
        <begin position="164"/>
        <end position="173"/>
    </location>
</feature>
<feature type="region of interest" description="Disordered" evidence="1">
    <location>
        <begin position="410"/>
        <end position="436"/>
    </location>
</feature>
<feature type="compositionally biased region" description="Basic and acidic residues" evidence="1">
    <location>
        <begin position="311"/>
        <end position="336"/>
    </location>
</feature>
<organism evidence="3 4">
    <name type="scientific">Callipepla squamata</name>
    <name type="common">Scaled quail</name>
    <dbReference type="NCBI Taxonomy" id="9009"/>
    <lineage>
        <taxon>Eukaryota</taxon>
        <taxon>Metazoa</taxon>
        <taxon>Chordata</taxon>
        <taxon>Craniata</taxon>
        <taxon>Vertebrata</taxon>
        <taxon>Euteleostomi</taxon>
        <taxon>Archelosauria</taxon>
        <taxon>Archosauria</taxon>
        <taxon>Dinosauria</taxon>
        <taxon>Saurischia</taxon>
        <taxon>Theropoda</taxon>
        <taxon>Coelurosauria</taxon>
        <taxon>Aves</taxon>
        <taxon>Neognathae</taxon>
        <taxon>Galloanserae</taxon>
        <taxon>Galliformes</taxon>
        <taxon>Odontophoridae</taxon>
        <taxon>Callipepla</taxon>
    </lineage>
</organism>
<feature type="compositionally biased region" description="Polar residues" evidence="1">
    <location>
        <begin position="337"/>
        <end position="359"/>
    </location>
</feature>
<comment type="caution">
    <text evidence="3">The sequence shown here is derived from an EMBL/GenBank/DDBJ whole genome shotgun (WGS) entry which is preliminary data.</text>
</comment>
<dbReference type="GO" id="GO:0005634">
    <property type="term" value="C:nucleus"/>
    <property type="evidence" value="ECO:0007669"/>
    <property type="project" value="TreeGrafter"/>
</dbReference>
<dbReference type="GO" id="GO:0000785">
    <property type="term" value="C:chromatin"/>
    <property type="evidence" value="ECO:0007669"/>
    <property type="project" value="TreeGrafter"/>
</dbReference>
<evidence type="ECO:0000259" key="2">
    <source>
        <dbReference type="Pfam" id="PF13880"/>
    </source>
</evidence>
<dbReference type="GO" id="GO:0007064">
    <property type="term" value="P:mitotic sister chromatid cohesion"/>
    <property type="evidence" value="ECO:0007669"/>
    <property type="project" value="TreeGrafter"/>
</dbReference>
<feature type="compositionally biased region" description="Basic residues" evidence="1">
    <location>
        <begin position="205"/>
        <end position="218"/>
    </location>
</feature>
<dbReference type="Proteomes" id="UP000198323">
    <property type="component" value="Unassembled WGS sequence"/>
</dbReference>
<keyword evidence="4" id="KW-1185">Reference proteome</keyword>
<proteinExistence type="predicted"/>
<dbReference type="STRING" id="9009.A0A226MZY7"/>
<dbReference type="PANTHER" id="PTHR45884:SF3">
    <property type="entry name" value="N-ACETYLTRANSFERASE ESCO2"/>
    <property type="match status" value="1"/>
</dbReference>
<evidence type="ECO:0000313" key="4">
    <source>
        <dbReference type="Proteomes" id="UP000198323"/>
    </source>
</evidence>
<feature type="compositionally biased region" description="Low complexity" evidence="1">
    <location>
        <begin position="189"/>
        <end position="204"/>
    </location>
</feature>
<dbReference type="OrthoDB" id="428854at2759"/>
<dbReference type="PANTHER" id="PTHR45884">
    <property type="entry name" value="N-ACETYLTRANSFERASE ECO"/>
    <property type="match status" value="1"/>
</dbReference>
<name>A0A226MZY7_CALSU</name>
<dbReference type="GO" id="GO:0061733">
    <property type="term" value="F:protein-lysine-acetyltransferase activity"/>
    <property type="evidence" value="ECO:0007669"/>
    <property type="project" value="TreeGrafter"/>
</dbReference>
<feature type="region of interest" description="Disordered" evidence="1">
    <location>
        <begin position="108"/>
        <end position="132"/>
    </location>
</feature>
<accession>A0A226MZY7</accession>
<gene>
    <name evidence="3" type="ORF">ASZ78_001439</name>
</gene>
<evidence type="ECO:0000256" key="1">
    <source>
        <dbReference type="SAM" id="MobiDB-lite"/>
    </source>
</evidence>